<name>A0A7C9J130_9ACTN</name>
<comment type="caution">
    <text evidence="3">The sequence shown here is derived from an EMBL/GenBank/DDBJ whole genome shotgun (WGS) entry which is preliminary data.</text>
</comment>
<sequence>MRISAVVGMWLDSPAEEALSTALLADRAGYEELWIGEVSTWDAFALAAAVGIRTTRIALTVGPLAVAVRGPAGIAMGAASVAALTGRRVGVALGTSSTTVVERWHGRSRARPGLSLEETARAIRPLLAGERGSFDGELVRTDGFRLRLPPPGGPLTVAAFGPRAVATAARHADRMAVNMVSAAQAAALRTLLDAASPGPRPALAAWLPAAVDPRPETYAQLARGFVPYVSAPGYAEMFSAAGFADLVALARGGAPLKEVLRAVPRELAETVALVGDVPTIRDRIAEYAAAGVDEIAIFPATSGDPGGERTLRALRP</sequence>
<keyword evidence="4" id="KW-1185">Reference proteome</keyword>
<keyword evidence="1 3" id="KW-0560">Oxidoreductase</keyword>
<evidence type="ECO:0000256" key="1">
    <source>
        <dbReference type="ARBA" id="ARBA00023002"/>
    </source>
</evidence>
<evidence type="ECO:0000259" key="2">
    <source>
        <dbReference type="Pfam" id="PF00296"/>
    </source>
</evidence>
<evidence type="ECO:0000313" key="3">
    <source>
        <dbReference type="EMBL" id="NAS20740.1"/>
    </source>
</evidence>
<gene>
    <name evidence="3" type="ORF">GT755_03465</name>
</gene>
<dbReference type="EMBL" id="WXEW01000001">
    <property type="protein sequence ID" value="NAS20740.1"/>
    <property type="molecule type" value="Genomic_DNA"/>
</dbReference>
<proteinExistence type="predicted"/>
<organism evidence="3 4">
    <name type="scientific">Herbidospora solisilvae</name>
    <dbReference type="NCBI Taxonomy" id="2696284"/>
    <lineage>
        <taxon>Bacteria</taxon>
        <taxon>Bacillati</taxon>
        <taxon>Actinomycetota</taxon>
        <taxon>Actinomycetes</taxon>
        <taxon>Streptosporangiales</taxon>
        <taxon>Streptosporangiaceae</taxon>
        <taxon>Herbidospora</taxon>
    </lineage>
</organism>
<dbReference type="RefSeq" id="WP_161478208.1">
    <property type="nucleotide sequence ID" value="NZ_WXEW01000001.1"/>
</dbReference>
<dbReference type="NCBIfam" id="TIGR03841">
    <property type="entry name" value="F420_Rv3093c"/>
    <property type="match status" value="1"/>
</dbReference>
<feature type="domain" description="Luciferase-like" evidence="2">
    <location>
        <begin position="14"/>
        <end position="294"/>
    </location>
</feature>
<dbReference type="InterPro" id="IPR011251">
    <property type="entry name" value="Luciferase-like_dom"/>
</dbReference>
<dbReference type="Proteomes" id="UP000479526">
    <property type="component" value="Unassembled WGS sequence"/>
</dbReference>
<accession>A0A7C9J130</accession>
<dbReference type="Gene3D" id="3.20.20.30">
    <property type="entry name" value="Luciferase-like domain"/>
    <property type="match status" value="1"/>
</dbReference>
<dbReference type="InterPro" id="IPR036661">
    <property type="entry name" value="Luciferase-like_sf"/>
</dbReference>
<dbReference type="GO" id="GO:0016705">
    <property type="term" value="F:oxidoreductase activity, acting on paired donors, with incorporation or reduction of molecular oxygen"/>
    <property type="evidence" value="ECO:0007669"/>
    <property type="project" value="InterPro"/>
</dbReference>
<dbReference type="InterPro" id="IPR050564">
    <property type="entry name" value="F420-G6PD/mer"/>
</dbReference>
<dbReference type="SUPFAM" id="SSF51679">
    <property type="entry name" value="Bacterial luciferase-like"/>
    <property type="match status" value="1"/>
</dbReference>
<dbReference type="PANTHER" id="PTHR43244:SF1">
    <property type="entry name" value="5,10-METHYLENETETRAHYDROMETHANOPTERIN REDUCTASE"/>
    <property type="match status" value="1"/>
</dbReference>
<dbReference type="InterPro" id="IPR022526">
    <property type="entry name" value="F420_Rv3093c"/>
</dbReference>
<protein>
    <submittedName>
        <fullName evidence="3">LLM class F420-dependent oxidoreductase</fullName>
        <ecNumber evidence="3">1.-.-.-</ecNumber>
    </submittedName>
</protein>
<dbReference type="AlphaFoldDB" id="A0A7C9J130"/>
<dbReference type="EC" id="1.-.-.-" evidence="3"/>
<dbReference type="Pfam" id="PF00296">
    <property type="entry name" value="Bac_luciferase"/>
    <property type="match status" value="1"/>
</dbReference>
<evidence type="ECO:0000313" key="4">
    <source>
        <dbReference type="Proteomes" id="UP000479526"/>
    </source>
</evidence>
<dbReference type="PANTHER" id="PTHR43244">
    <property type="match status" value="1"/>
</dbReference>
<reference evidence="3 4" key="1">
    <citation type="submission" date="2020-01" db="EMBL/GenBank/DDBJ databases">
        <title>Herbidospora sp. NEAU-GS84 nov., a novel actinomycete isolated from soil.</title>
        <authorList>
            <person name="Han L."/>
        </authorList>
    </citation>
    <scope>NUCLEOTIDE SEQUENCE [LARGE SCALE GENOMIC DNA]</scope>
    <source>
        <strain evidence="3 4">NEAU-GS84</strain>
    </source>
</reference>